<organism evidence="3 4">
    <name type="scientific">Hymenobacter aerilatus</name>
    <dbReference type="NCBI Taxonomy" id="2932251"/>
    <lineage>
        <taxon>Bacteria</taxon>
        <taxon>Pseudomonadati</taxon>
        <taxon>Bacteroidota</taxon>
        <taxon>Cytophagia</taxon>
        <taxon>Cytophagales</taxon>
        <taxon>Hymenobacteraceae</taxon>
        <taxon>Hymenobacter</taxon>
    </lineage>
</organism>
<dbReference type="EMBL" id="CP095053">
    <property type="protein sequence ID" value="UOR07184.1"/>
    <property type="molecule type" value="Genomic_DNA"/>
</dbReference>
<gene>
    <name evidence="3" type="ORF">MUN82_08815</name>
</gene>
<dbReference type="RefSeq" id="WP_245096744.1">
    <property type="nucleotide sequence ID" value="NZ_CP095053.1"/>
</dbReference>
<dbReference type="Pfam" id="PF17289">
    <property type="entry name" value="Terminase_6C"/>
    <property type="match status" value="1"/>
</dbReference>
<protein>
    <submittedName>
        <fullName evidence="3">Terminase family protein</fullName>
    </submittedName>
</protein>
<dbReference type="Gene3D" id="3.40.50.300">
    <property type="entry name" value="P-loop containing nucleotide triphosphate hydrolases"/>
    <property type="match status" value="1"/>
</dbReference>
<dbReference type="AlphaFoldDB" id="A0A8T9T1Y0"/>
<accession>A0A8T9T1Y0</accession>
<evidence type="ECO:0000259" key="2">
    <source>
        <dbReference type="Pfam" id="PF17289"/>
    </source>
</evidence>
<keyword evidence="1" id="KW-1188">Viral release from host cell</keyword>
<proteinExistence type="predicted"/>
<reference evidence="3 4" key="1">
    <citation type="submission" date="2022-04" db="EMBL/GenBank/DDBJ databases">
        <title>Hymenobacter sp. isolated from the air.</title>
        <authorList>
            <person name="Won M."/>
            <person name="Lee C.-M."/>
            <person name="Woen H.-Y."/>
            <person name="Kwon S.-W."/>
        </authorList>
    </citation>
    <scope>NUCLEOTIDE SEQUENCE [LARGE SCALE GENOMIC DNA]</scope>
    <source>
        <strain evidence="4">5413 J-13</strain>
    </source>
</reference>
<sequence>MPNVRFTPSKKQFDAYGYLTDDETEFIGYGGSAFSGKSYLLCYWLTIMCLAYPDTGWGLGRRELTNLKKTTLLTLFKVFAESDIKSERDYTYNQQLNIITFTNGSQIFLIDTAYKPSDPLYARFGGFELTGCAVDESAETAYSAIEILYTRCGRRRNHEYGIRRKMLETFNPDKGHVYKRYYRPHRDGIPKPRHIFIPALPADNPSPEVPDYIAGILATASKATIQRLINGNFEYDDVKGALWRWEMLEPIQIAGIPKHVTLRRTVIAVDPAVSSKEDSDETGIVVVGLGSDNLIYVLEDATGIYTPLNWASKVSFLYDKYQADRVVAEVNNGGDLVEVNVRQVNKTISYKAVHATKGKYTRAEPVAALYEQARVRHLPGLDALESQQTGWSAGEGQKSPNNIDALVWGITELALAPTKERKVY</sequence>
<dbReference type="InterPro" id="IPR035421">
    <property type="entry name" value="Terminase_6C"/>
</dbReference>
<dbReference type="KEGG" id="haei:MUN82_08815"/>
<evidence type="ECO:0000256" key="1">
    <source>
        <dbReference type="ARBA" id="ARBA00022612"/>
    </source>
</evidence>
<evidence type="ECO:0000313" key="4">
    <source>
        <dbReference type="Proteomes" id="UP000829925"/>
    </source>
</evidence>
<name>A0A8T9T1Y0_9BACT</name>
<dbReference type="InterPro" id="IPR027417">
    <property type="entry name" value="P-loop_NTPase"/>
</dbReference>
<keyword evidence="4" id="KW-1185">Reference proteome</keyword>
<dbReference type="Proteomes" id="UP000829925">
    <property type="component" value="Chromosome"/>
</dbReference>
<feature type="domain" description="Terminase large subunit gp17-like C-terminal" evidence="2">
    <location>
        <begin position="267"/>
        <end position="408"/>
    </location>
</feature>
<evidence type="ECO:0000313" key="3">
    <source>
        <dbReference type="EMBL" id="UOR07184.1"/>
    </source>
</evidence>